<dbReference type="AlphaFoldDB" id="A0A210Q4A2"/>
<gene>
    <name evidence="3" type="ORF">KP79_PYT10231</name>
</gene>
<dbReference type="InterPro" id="IPR004827">
    <property type="entry name" value="bZIP"/>
</dbReference>
<keyword evidence="4" id="KW-1185">Reference proteome</keyword>
<dbReference type="STRING" id="6573.A0A210Q4A2"/>
<dbReference type="SUPFAM" id="SSF57959">
    <property type="entry name" value="Leucine zipper domain"/>
    <property type="match status" value="1"/>
</dbReference>
<dbReference type="InterPro" id="IPR046347">
    <property type="entry name" value="bZIP_sf"/>
</dbReference>
<dbReference type="GO" id="GO:0000981">
    <property type="term" value="F:DNA-binding transcription factor activity, RNA polymerase II-specific"/>
    <property type="evidence" value="ECO:0007669"/>
    <property type="project" value="TreeGrafter"/>
</dbReference>
<accession>A0A210Q4A2</accession>
<dbReference type="SMART" id="SM00338">
    <property type="entry name" value="BRLZ"/>
    <property type="match status" value="1"/>
</dbReference>
<evidence type="ECO:0000256" key="1">
    <source>
        <dbReference type="SAM" id="MobiDB-lite"/>
    </source>
</evidence>
<evidence type="ECO:0000313" key="4">
    <source>
        <dbReference type="Proteomes" id="UP000242188"/>
    </source>
</evidence>
<dbReference type="Proteomes" id="UP000242188">
    <property type="component" value="Unassembled WGS sequence"/>
</dbReference>
<dbReference type="PROSITE" id="PS50217">
    <property type="entry name" value="BZIP"/>
    <property type="match status" value="1"/>
</dbReference>
<feature type="region of interest" description="Disordered" evidence="1">
    <location>
        <begin position="105"/>
        <end position="140"/>
    </location>
</feature>
<dbReference type="OrthoDB" id="2596881at2759"/>
<dbReference type="GO" id="GO:0000978">
    <property type="term" value="F:RNA polymerase II cis-regulatory region sequence-specific DNA binding"/>
    <property type="evidence" value="ECO:0007669"/>
    <property type="project" value="TreeGrafter"/>
</dbReference>
<dbReference type="InterPro" id="IPR000837">
    <property type="entry name" value="AP-1"/>
</dbReference>
<feature type="domain" description="BZIP" evidence="2">
    <location>
        <begin position="120"/>
        <end position="183"/>
    </location>
</feature>
<reference evidence="3 4" key="1">
    <citation type="journal article" date="2017" name="Nat. Ecol. Evol.">
        <title>Scallop genome provides insights into evolution of bilaterian karyotype and development.</title>
        <authorList>
            <person name="Wang S."/>
            <person name="Zhang J."/>
            <person name="Jiao W."/>
            <person name="Li J."/>
            <person name="Xun X."/>
            <person name="Sun Y."/>
            <person name="Guo X."/>
            <person name="Huan P."/>
            <person name="Dong B."/>
            <person name="Zhang L."/>
            <person name="Hu X."/>
            <person name="Sun X."/>
            <person name="Wang J."/>
            <person name="Zhao C."/>
            <person name="Wang Y."/>
            <person name="Wang D."/>
            <person name="Huang X."/>
            <person name="Wang R."/>
            <person name="Lv J."/>
            <person name="Li Y."/>
            <person name="Zhang Z."/>
            <person name="Liu B."/>
            <person name="Lu W."/>
            <person name="Hui Y."/>
            <person name="Liang J."/>
            <person name="Zhou Z."/>
            <person name="Hou R."/>
            <person name="Li X."/>
            <person name="Liu Y."/>
            <person name="Li H."/>
            <person name="Ning X."/>
            <person name="Lin Y."/>
            <person name="Zhao L."/>
            <person name="Xing Q."/>
            <person name="Dou J."/>
            <person name="Li Y."/>
            <person name="Mao J."/>
            <person name="Guo H."/>
            <person name="Dou H."/>
            <person name="Li T."/>
            <person name="Mu C."/>
            <person name="Jiang W."/>
            <person name="Fu Q."/>
            <person name="Fu X."/>
            <person name="Miao Y."/>
            <person name="Liu J."/>
            <person name="Yu Q."/>
            <person name="Li R."/>
            <person name="Liao H."/>
            <person name="Li X."/>
            <person name="Kong Y."/>
            <person name="Jiang Z."/>
            <person name="Chourrout D."/>
            <person name="Li R."/>
            <person name="Bao Z."/>
        </authorList>
    </citation>
    <scope>NUCLEOTIDE SEQUENCE [LARGE SCALE GENOMIC DNA]</scope>
    <source>
        <strain evidence="3 4">PY_sf001</strain>
    </source>
</reference>
<dbReference type="PANTHER" id="PTHR23351:SF59">
    <property type="entry name" value="CYCLIC AMP-DEPENDENT TRANSCRIPTION FACTOR ATF-3-LIKE"/>
    <property type="match status" value="1"/>
</dbReference>
<comment type="caution">
    <text evidence="3">The sequence shown here is derived from an EMBL/GenBank/DDBJ whole genome shotgun (WGS) entry which is preliminary data.</text>
</comment>
<protein>
    <submittedName>
        <fullName evidence="3">Cyclic AMP-dependent transcription factor ATF-4</fullName>
    </submittedName>
</protein>
<dbReference type="Gene3D" id="1.20.5.170">
    <property type="match status" value="1"/>
</dbReference>
<evidence type="ECO:0000313" key="3">
    <source>
        <dbReference type="EMBL" id="OWF43541.1"/>
    </source>
</evidence>
<sequence length="329" mass="36612">MAESYTRNIRFRGMDLIGKNHTDMDCSTWIKQEPLSPIKRSCSKASSSTTIGPDIPVEPGDDHFQQAASDALAAGKLLPLIKKELKYTILNRRFAQGQADIVLQDPPKPKVKQDLTAAELQRKSRRREQNRRAATKCRHKKKGVEESLITTFFKEQNKHDTLKDQIKSLMSQRDMLEKVLEGHSRSRVCALLPLPDTSYTPPLSAQLPPVFHDPNAGSATSPSLYGGDIFTFDVQSNNKPCTMTSASCTSFISQTPGQTSGYPQYSSNTFPSYEEPMSLPITPPADDTSHEFGWAENFFNISELLNSELPLEIPVLNSDDLNNLEPPGL</sequence>
<organism evidence="3 4">
    <name type="scientific">Mizuhopecten yessoensis</name>
    <name type="common">Japanese scallop</name>
    <name type="synonym">Patinopecten yessoensis</name>
    <dbReference type="NCBI Taxonomy" id="6573"/>
    <lineage>
        <taxon>Eukaryota</taxon>
        <taxon>Metazoa</taxon>
        <taxon>Spiralia</taxon>
        <taxon>Lophotrochozoa</taxon>
        <taxon>Mollusca</taxon>
        <taxon>Bivalvia</taxon>
        <taxon>Autobranchia</taxon>
        <taxon>Pteriomorphia</taxon>
        <taxon>Pectinida</taxon>
        <taxon>Pectinoidea</taxon>
        <taxon>Pectinidae</taxon>
        <taxon>Mizuhopecten</taxon>
    </lineage>
</organism>
<dbReference type="EMBL" id="NEDP02005067">
    <property type="protein sequence ID" value="OWF43541.1"/>
    <property type="molecule type" value="Genomic_DNA"/>
</dbReference>
<dbReference type="GO" id="GO:0005634">
    <property type="term" value="C:nucleus"/>
    <property type="evidence" value="ECO:0007669"/>
    <property type="project" value="TreeGrafter"/>
</dbReference>
<dbReference type="PROSITE" id="PS00036">
    <property type="entry name" value="BZIP_BASIC"/>
    <property type="match status" value="1"/>
</dbReference>
<feature type="compositionally biased region" description="Basic residues" evidence="1">
    <location>
        <begin position="123"/>
        <end position="140"/>
    </location>
</feature>
<dbReference type="PANTHER" id="PTHR23351">
    <property type="entry name" value="FOS TRANSCRIPTION FACTOR-RELATED"/>
    <property type="match status" value="1"/>
</dbReference>
<evidence type="ECO:0000259" key="2">
    <source>
        <dbReference type="PROSITE" id="PS50217"/>
    </source>
</evidence>
<proteinExistence type="predicted"/>
<name>A0A210Q4A2_MIZYE</name>
<dbReference type="CDD" id="cd14692">
    <property type="entry name" value="bZIP_ATF4"/>
    <property type="match status" value="1"/>
</dbReference>